<dbReference type="PANTHER" id="PTHR23530:SF1">
    <property type="entry name" value="PERMEASE, MAJOR FACILITATOR SUPERFAMILY-RELATED"/>
    <property type="match status" value="1"/>
</dbReference>
<gene>
    <name evidence="7" type="ORF">DFK10_04700</name>
</gene>
<dbReference type="GO" id="GO:0022857">
    <property type="term" value="F:transmembrane transporter activity"/>
    <property type="evidence" value="ECO:0007669"/>
    <property type="project" value="InterPro"/>
</dbReference>
<dbReference type="InterPro" id="IPR011701">
    <property type="entry name" value="MFS"/>
</dbReference>
<keyword evidence="3 5" id="KW-1133">Transmembrane helix</keyword>
<dbReference type="InterPro" id="IPR020846">
    <property type="entry name" value="MFS_dom"/>
</dbReference>
<keyword evidence="2 5" id="KW-0812">Transmembrane</keyword>
<sequence>MGAARNIRLYPWFKFFQNLTFWQAIWFLFFQGRLSAAEAVIFYAIYDIATTLLEVPSGYFSDRFGRRVTLILSGGFMVLAGVLLTLGDGFLAFAMAQGALGAGMAFASGTDTALLYESLTDTGRSDEVEAQEVRAWRFSFAALALSALSGGLASLIWERLPFLLSALAYGAMLLVILRLSEPSHRDGTAVPQGDEALRLGSLKRALLHPVLIWLFLLGVLMYGFSHLPFIFGQPFILQALETRGLEAAAPLVSGAVTTVMMLVSVVASWGAVPLRNRIGLPAILILAFGIQVLLAGVLAATASLVAVVFLFLRMVPDAMSRPFIMARIQPLLNDDARATYLSLRSLVARLAFAGSLLVAAGVASPDGTMPHEEISRILTWYAGAGLLALVVLAGAARHLPIEPGD</sequence>
<dbReference type="SUPFAM" id="SSF103473">
    <property type="entry name" value="MFS general substrate transporter"/>
    <property type="match status" value="1"/>
</dbReference>
<proteinExistence type="predicted"/>
<evidence type="ECO:0000313" key="8">
    <source>
        <dbReference type="Proteomes" id="UP000245293"/>
    </source>
</evidence>
<evidence type="ECO:0000256" key="1">
    <source>
        <dbReference type="ARBA" id="ARBA00004141"/>
    </source>
</evidence>
<keyword evidence="8" id="KW-1185">Reference proteome</keyword>
<dbReference type="Gene3D" id="1.20.1250.20">
    <property type="entry name" value="MFS general substrate transporter like domains"/>
    <property type="match status" value="1"/>
</dbReference>
<evidence type="ECO:0000256" key="5">
    <source>
        <dbReference type="SAM" id="Phobius"/>
    </source>
</evidence>
<protein>
    <submittedName>
        <fullName evidence="7">MFS transporter</fullName>
    </submittedName>
</protein>
<feature type="transmembrane region" description="Helical" evidence="5">
    <location>
        <begin position="377"/>
        <end position="396"/>
    </location>
</feature>
<feature type="transmembrane region" description="Helical" evidence="5">
    <location>
        <begin position="68"/>
        <end position="86"/>
    </location>
</feature>
<reference evidence="8" key="1">
    <citation type="submission" date="2018-05" db="EMBL/GenBank/DDBJ databases">
        <authorList>
            <person name="Du Z."/>
            <person name="Wang X."/>
        </authorList>
    </citation>
    <scope>NUCLEOTIDE SEQUENCE [LARGE SCALE GENOMIC DNA]</scope>
    <source>
        <strain evidence="8">WDS4C29</strain>
    </source>
</reference>
<dbReference type="Pfam" id="PF07690">
    <property type="entry name" value="MFS_1"/>
    <property type="match status" value="1"/>
</dbReference>
<feature type="transmembrane region" description="Helical" evidence="5">
    <location>
        <begin position="162"/>
        <end position="179"/>
    </location>
</feature>
<dbReference type="GO" id="GO:0016020">
    <property type="term" value="C:membrane"/>
    <property type="evidence" value="ECO:0007669"/>
    <property type="project" value="UniProtKB-SubCell"/>
</dbReference>
<feature type="transmembrane region" description="Helical" evidence="5">
    <location>
        <begin position="210"/>
        <end position="231"/>
    </location>
</feature>
<dbReference type="AlphaFoldDB" id="A0A2V1P698"/>
<keyword evidence="4 5" id="KW-0472">Membrane</keyword>
<comment type="subcellular location">
    <subcellularLocation>
        <location evidence="1">Membrane</location>
        <topology evidence="1">Multi-pass membrane protein</topology>
    </subcellularLocation>
</comment>
<dbReference type="PROSITE" id="PS00216">
    <property type="entry name" value="SUGAR_TRANSPORT_1"/>
    <property type="match status" value="1"/>
</dbReference>
<dbReference type="RefSeq" id="WP_109387084.1">
    <property type="nucleotide sequence ID" value="NZ_QETF01000003.1"/>
</dbReference>
<feature type="transmembrane region" description="Helical" evidence="5">
    <location>
        <begin position="346"/>
        <end position="365"/>
    </location>
</feature>
<evidence type="ECO:0000259" key="6">
    <source>
        <dbReference type="PROSITE" id="PS50850"/>
    </source>
</evidence>
<evidence type="ECO:0000256" key="4">
    <source>
        <dbReference type="ARBA" id="ARBA00023136"/>
    </source>
</evidence>
<evidence type="ECO:0000313" key="7">
    <source>
        <dbReference type="EMBL" id="PWG18005.1"/>
    </source>
</evidence>
<dbReference type="InterPro" id="IPR053160">
    <property type="entry name" value="MFS_DHA3_Transporter"/>
</dbReference>
<evidence type="ECO:0000256" key="3">
    <source>
        <dbReference type="ARBA" id="ARBA00022989"/>
    </source>
</evidence>
<dbReference type="PROSITE" id="PS50850">
    <property type="entry name" value="MFS"/>
    <property type="match status" value="1"/>
</dbReference>
<feature type="transmembrane region" description="Helical" evidence="5">
    <location>
        <begin position="36"/>
        <end position="56"/>
    </location>
</feature>
<dbReference type="PANTHER" id="PTHR23530">
    <property type="entry name" value="TRANSPORT PROTEIN-RELATED"/>
    <property type="match status" value="1"/>
</dbReference>
<dbReference type="InterPro" id="IPR036259">
    <property type="entry name" value="MFS_trans_sf"/>
</dbReference>
<name>A0A2V1P698_9RHOB</name>
<feature type="domain" description="Major facilitator superfamily (MFS) profile" evidence="6">
    <location>
        <begin position="1"/>
        <end position="400"/>
    </location>
</feature>
<accession>A0A2V1P698</accession>
<comment type="caution">
    <text evidence="7">The sequence shown here is derived from an EMBL/GenBank/DDBJ whole genome shotgun (WGS) entry which is preliminary data.</text>
</comment>
<feature type="transmembrane region" description="Helical" evidence="5">
    <location>
        <begin position="284"/>
        <end position="312"/>
    </location>
</feature>
<dbReference type="EMBL" id="QETF01000003">
    <property type="protein sequence ID" value="PWG18005.1"/>
    <property type="molecule type" value="Genomic_DNA"/>
</dbReference>
<evidence type="ECO:0000256" key="2">
    <source>
        <dbReference type="ARBA" id="ARBA00022692"/>
    </source>
</evidence>
<dbReference type="OrthoDB" id="9816124at2"/>
<feature type="transmembrane region" description="Helical" evidence="5">
    <location>
        <begin position="251"/>
        <end position="272"/>
    </location>
</feature>
<feature type="transmembrane region" description="Helical" evidence="5">
    <location>
        <begin position="12"/>
        <end position="30"/>
    </location>
</feature>
<organism evidence="7 8">
    <name type="scientific">Salibaculum griseiflavum</name>
    <dbReference type="NCBI Taxonomy" id="1914409"/>
    <lineage>
        <taxon>Bacteria</taxon>
        <taxon>Pseudomonadati</taxon>
        <taxon>Pseudomonadota</taxon>
        <taxon>Alphaproteobacteria</taxon>
        <taxon>Rhodobacterales</taxon>
        <taxon>Roseobacteraceae</taxon>
        <taxon>Salibaculum</taxon>
    </lineage>
</organism>
<dbReference type="Proteomes" id="UP000245293">
    <property type="component" value="Unassembled WGS sequence"/>
</dbReference>
<dbReference type="InterPro" id="IPR005829">
    <property type="entry name" value="Sugar_transporter_CS"/>
</dbReference>